<dbReference type="EMBL" id="JAHLKM010000001">
    <property type="protein sequence ID" value="MCQ4332074.1"/>
    <property type="molecule type" value="Genomic_DNA"/>
</dbReference>
<evidence type="ECO:0000313" key="3">
    <source>
        <dbReference type="Proteomes" id="UP001139494"/>
    </source>
</evidence>
<sequence>MQQQYADTTASNATRLDTGTVRTRCEQLHFRNYDEHRRWRLTVSVSRPGEPPEHEGTYELGPDDVESELEIVPPGRYEVRVSASFRSVQEGRSDGTVETDEVTANCNVGDRPPQTVVVECGNGVVAVSEGLSD</sequence>
<organism evidence="2 3">
    <name type="scientific">Natronomonas aquatica</name>
    <dbReference type="NCBI Taxonomy" id="2841590"/>
    <lineage>
        <taxon>Archaea</taxon>
        <taxon>Methanobacteriati</taxon>
        <taxon>Methanobacteriota</taxon>
        <taxon>Stenosarchaea group</taxon>
        <taxon>Halobacteria</taxon>
        <taxon>Halobacteriales</taxon>
        <taxon>Natronomonadaceae</taxon>
        <taxon>Natronomonas</taxon>
    </lineage>
</organism>
<reference evidence="2" key="1">
    <citation type="journal article" date="2023" name="Front. Microbiol.">
        <title>Genomic-based phylogenetic and metabolic analyses of the genus Natronomonas, and description of Natronomonas aquatica sp. nov.</title>
        <authorList>
            <person name="Garcia-Roldan A."/>
            <person name="Duran-Viseras A."/>
            <person name="de la Haba R.R."/>
            <person name="Corral P."/>
            <person name="Sanchez-Porro C."/>
            <person name="Ventosa A."/>
        </authorList>
    </citation>
    <scope>NUCLEOTIDE SEQUENCE</scope>
    <source>
        <strain evidence="2">F2-12</strain>
    </source>
</reference>
<protein>
    <recommendedName>
        <fullName evidence="1">Ig-like domain-containing protein</fullName>
    </recommendedName>
</protein>
<name>A0A9R1CNJ7_9EURY</name>
<proteinExistence type="predicted"/>
<comment type="caution">
    <text evidence="2">The sequence shown here is derived from an EMBL/GenBank/DDBJ whole genome shotgun (WGS) entry which is preliminary data.</text>
</comment>
<gene>
    <name evidence="2" type="ORF">KM295_00955</name>
</gene>
<evidence type="ECO:0000259" key="1">
    <source>
        <dbReference type="Pfam" id="PF25942"/>
    </source>
</evidence>
<feature type="domain" description="Ig-like" evidence="1">
    <location>
        <begin position="40"/>
        <end position="130"/>
    </location>
</feature>
<accession>A0A9R1CNJ7</accession>
<dbReference type="Pfam" id="PF25942">
    <property type="entry name" value="Ig_halo"/>
    <property type="match status" value="1"/>
</dbReference>
<dbReference type="Proteomes" id="UP001139494">
    <property type="component" value="Unassembled WGS sequence"/>
</dbReference>
<dbReference type="InterPro" id="IPR058929">
    <property type="entry name" value="Ig_halo"/>
</dbReference>
<keyword evidence="3" id="KW-1185">Reference proteome</keyword>
<dbReference type="AlphaFoldDB" id="A0A9R1CNJ7"/>
<dbReference type="RefSeq" id="WP_256027992.1">
    <property type="nucleotide sequence ID" value="NZ_JAHLKM010000001.1"/>
</dbReference>
<evidence type="ECO:0000313" key="2">
    <source>
        <dbReference type="EMBL" id="MCQ4332074.1"/>
    </source>
</evidence>